<keyword evidence="4" id="KW-1003">Cell membrane</keyword>
<dbReference type="PANTHER" id="PTHR42929">
    <property type="entry name" value="INNER MEMBRANE ABC TRANSPORTER PERMEASE PROTEIN YDCU-RELATED-RELATED"/>
    <property type="match status" value="1"/>
</dbReference>
<keyword evidence="3 8" id="KW-0813">Transport</keyword>
<comment type="similarity">
    <text evidence="2">Belongs to the binding-protein-dependent transport system permease family. CysTW subfamily.</text>
</comment>
<keyword evidence="11" id="KW-1185">Reference proteome</keyword>
<dbReference type="InterPro" id="IPR000515">
    <property type="entry name" value="MetI-like"/>
</dbReference>
<dbReference type="PANTHER" id="PTHR42929:SF1">
    <property type="entry name" value="INNER MEMBRANE ABC TRANSPORTER PERMEASE PROTEIN YDCU-RELATED"/>
    <property type="match status" value="1"/>
</dbReference>
<evidence type="ECO:0000313" key="10">
    <source>
        <dbReference type="EMBL" id="MBK0420417.1"/>
    </source>
</evidence>
<dbReference type="RefSeq" id="WP_200116556.1">
    <property type="nucleotide sequence ID" value="NZ_JAEHOH010000029.1"/>
</dbReference>
<dbReference type="AlphaFoldDB" id="A0A934QBU2"/>
<evidence type="ECO:0000256" key="8">
    <source>
        <dbReference type="RuleBase" id="RU363032"/>
    </source>
</evidence>
<reference evidence="10" key="1">
    <citation type="submission" date="2020-12" db="EMBL/GenBank/DDBJ databases">
        <title>Leucobacter sp. CAS1, isolated from Chromium sludge.</title>
        <authorList>
            <person name="Xu Z."/>
        </authorList>
    </citation>
    <scope>NUCLEOTIDE SEQUENCE</scope>
    <source>
        <strain evidence="10">CSA1</strain>
    </source>
</reference>
<dbReference type="GO" id="GO:0055085">
    <property type="term" value="P:transmembrane transport"/>
    <property type="evidence" value="ECO:0007669"/>
    <property type="project" value="InterPro"/>
</dbReference>
<sequence>MSRIVHAKPAKHSSESAAGTGFWRLITVPGSAWLLLLYVVPLLLLVTVAFTTADLVGRPQWGSFSLESFGELFTPIYLPVMGRTFVYSLVVAAVCLLAGYVVAYTISRYGGRFKLLLIVAVLLPWLVDYLIRIYAWLQILGSDGLLAQGLGALGTAGSTVNLLGTDAAVVIGLVYNVLPFMVLPIYVAIESVDRRLEEACRDLNGTAWDAFVHVTLPASVPGIASGVTITFLITFGDFATARILGGPDQYMLGNLVQDQFSGLGAMPFGGAVTLCVLVVILVVLGVFTRISREAERRLS</sequence>
<evidence type="ECO:0000256" key="5">
    <source>
        <dbReference type="ARBA" id="ARBA00022692"/>
    </source>
</evidence>
<gene>
    <name evidence="10" type="ORF">JD276_15415</name>
</gene>
<evidence type="ECO:0000313" key="11">
    <source>
        <dbReference type="Proteomes" id="UP000608530"/>
    </source>
</evidence>
<evidence type="ECO:0000256" key="1">
    <source>
        <dbReference type="ARBA" id="ARBA00004651"/>
    </source>
</evidence>
<evidence type="ECO:0000259" key="9">
    <source>
        <dbReference type="PROSITE" id="PS50928"/>
    </source>
</evidence>
<name>A0A934QBU2_9MICO</name>
<dbReference type="Gene3D" id="1.10.3720.10">
    <property type="entry name" value="MetI-like"/>
    <property type="match status" value="1"/>
</dbReference>
<organism evidence="10 11">
    <name type="scientific">Leucobacter chromiisoli</name>
    <dbReference type="NCBI Taxonomy" id="2796471"/>
    <lineage>
        <taxon>Bacteria</taxon>
        <taxon>Bacillati</taxon>
        <taxon>Actinomycetota</taxon>
        <taxon>Actinomycetes</taxon>
        <taxon>Micrococcales</taxon>
        <taxon>Microbacteriaceae</taxon>
        <taxon>Leucobacter</taxon>
    </lineage>
</organism>
<dbReference type="EMBL" id="JAEHOH010000029">
    <property type="protein sequence ID" value="MBK0420417.1"/>
    <property type="molecule type" value="Genomic_DNA"/>
</dbReference>
<feature type="transmembrane region" description="Helical" evidence="8">
    <location>
        <begin position="265"/>
        <end position="287"/>
    </location>
</feature>
<dbReference type="Proteomes" id="UP000608530">
    <property type="component" value="Unassembled WGS sequence"/>
</dbReference>
<comment type="subcellular location">
    <subcellularLocation>
        <location evidence="1 8">Cell membrane</location>
        <topology evidence="1 8">Multi-pass membrane protein</topology>
    </subcellularLocation>
</comment>
<feature type="transmembrane region" description="Helical" evidence="8">
    <location>
        <begin position="115"/>
        <end position="137"/>
    </location>
</feature>
<evidence type="ECO:0000256" key="3">
    <source>
        <dbReference type="ARBA" id="ARBA00022448"/>
    </source>
</evidence>
<dbReference type="PROSITE" id="PS50928">
    <property type="entry name" value="ABC_TM1"/>
    <property type="match status" value="1"/>
</dbReference>
<comment type="caution">
    <text evidence="10">The sequence shown here is derived from an EMBL/GenBank/DDBJ whole genome shotgun (WGS) entry which is preliminary data.</text>
</comment>
<evidence type="ECO:0000256" key="2">
    <source>
        <dbReference type="ARBA" id="ARBA00007069"/>
    </source>
</evidence>
<feature type="transmembrane region" description="Helical" evidence="8">
    <location>
        <begin position="210"/>
        <end position="235"/>
    </location>
</feature>
<dbReference type="SUPFAM" id="SSF161098">
    <property type="entry name" value="MetI-like"/>
    <property type="match status" value="1"/>
</dbReference>
<protein>
    <submittedName>
        <fullName evidence="10">ABC transporter permease</fullName>
    </submittedName>
</protein>
<evidence type="ECO:0000256" key="4">
    <source>
        <dbReference type="ARBA" id="ARBA00022475"/>
    </source>
</evidence>
<keyword evidence="5 8" id="KW-0812">Transmembrane</keyword>
<evidence type="ECO:0000256" key="7">
    <source>
        <dbReference type="ARBA" id="ARBA00023136"/>
    </source>
</evidence>
<evidence type="ECO:0000256" key="6">
    <source>
        <dbReference type="ARBA" id="ARBA00022989"/>
    </source>
</evidence>
<dbReference type="InterPro" id="IPR035906">
    <property type="entry name" value="MetI-like_sf"/>
</dbReference>
<keyword evidence="6 8" id="KW-1133">Transmembrane helix</keyword>
<accession>A0A934QBU2</accession>
<feature type="transmembrane region" description="Helical" evidence="8">
    <location>
        <begin position="76"/>
        <end position="103"/>
    </location>
</feature>
<feature type="transmembrane region" description="Helical" evidence="8">
    <location>
        <begin position="167"/>
        <end position="189"/>
    </location>
</feature>
<feature type="transmembrane region" description="Helical" evidence="8">
    <location>
        <begin position="32"/>
        <end position="56"/>
    </location>
</feature>
<proteinExistence type="inferred from homology"/>
<keyword evidence="7 8" id="KW-0472">Membrane</keyword>
<dbReference type="Pfam" id="PF00528">
    <property type="entry name" value="BPD_transp_1"/>
    <property type="match status" value="1"/>
</dbReference>
<feature type="domain" description="ABC transmembrane type-1" evidence="9">
    <location>
        <begin position="81"/>
        <end position="289"/>
    </location>
</feature>
<dbReference type="CDD" id="cd06261">
    <property type="entry name" value="TM_PBP2"/>
    <property type="match status" value="1"/>
</dbReference>
<dbReference type="GO" id="GO:0005886">
    <property type="term" value="C:plasma membrane"/>
    <property type="evidence" value="ECO:0007669"/>
    <property type="project" value="UniProtKB-SubCell"/>
</dbReference>